<dbReference type="PROSITE" id="PS50995">
    <property type="entry name" value="HTH_MARR_2"/>
    <property type="match status" value="1"/>
</dbReference>
<dbReference type="GO" id="GO:0003700">
    <property type="term" value="F:DNA-binding transcription factor activity"/>
    <property type="evidence" value="ECO:0007669"/>
    <property type="project" value="InterPro"/>
</dbReference>
<evidence type="ECO:0000256" key="1">
    <source>
        <dbReference type="SAM" id="MobiDB-lite"/>
    </source>
</evidence>
<protein>
    <submittedName>
        <fullName evidence="3">MarR family transcriptional regulator</fullName>
    </submittedName>
</protein>
<sequence>MDLSCKHGGPPPWILKEAGQKGCAAMDHRRKTLFSGELGPLMLLSHVVLGNNLVTDRFTRRQFDLPVQAWSALYAISQFPGIRAKEIAFLFPRPQNTISRALATLEERGLITREASGEDAREKLLFISPEGEATLKPLISASLERQKELFGGLTGEQTRTLMSLLELVVESPGLIDSTAMDGSVFDQADGTEAESQSRWITGGSSSAGAKAE</sequence>
<gene>
    <name evidence="3" type="ORF">DRW48_11425</name>
</gene>
<feature type="compositionally biased region" description="Polar residues" evidence="1">
    <location>
        <begin position="193"/>
        <end position="212"/>
    </location>
</feature>
<name>A0A344PLG9_9RHOB</name>
<dbReference type="InterPro" id="IPR036390">
    <property type="entry name" value="WH_DNA-bd_sf"/>
</dbReference>
<proteinExistence type="predicted"/>
<dbReference type="InterPro" id="IPR000835">
    <property type="entry name" value="HTH_MarR-typ"/>
</dbReference>
<reference evidence="4" key="1">
    <citation type="submission" date="2018-07" db="EMBL/GenBank/DDBJ databases">
        <title>Genome sequencing of Paracoccus sp. SC2-6.</title>
        <authorList>
            <person name="Heo J."/>
            <person name="Kim S.-J."/>
            <person name="Kwon S.-W."/>
        </authorList>
    </citation>
    <scope>NUCLEOTIDE SEQUENCE [LARGE SCALE GENOMIC DNA]</scope>
    <source>
        <strain evidence="4">SC2-6</strain>
    </source>
</reference>
<dbReference type="KEGG" id="pars:DRW48_11425"/>
<keyword evidence="4" id="KW-1185">Reference proteome</keyword>
<accession>A0A344PLG9</accession>
<dbReference type="OrthoDB" id="7840336at2"/>
<feature type="domain" description="HTH marR-type" evidence="2">
    <location>
        <begin position="35"/>
        <end position="170"/>
    </location>
</feature>
<dbReference type="InterPro" id="IPR039422">
    <property type="entry name" value="MarR/SlyA-like"/>
</dbReference>
<dbReference type="EMBL" id="CP030918">
    <property type="protein sequence ID" value="AXC50224.1"/>
    <property type="molecule type" value="Genomic_DNA"/>
</dbReference>
<dbReference type="AlphaFoldDB" id="A0A344PLG9"/>
<dbReference type="GO" id="GO:0006950">
    <property type="term" value="P:response to stress"/>
    <property type="evidence" value="ECO:0007669"/>
    <property type="project" value="TreeGrafter"/>
</dbReference>
<evidence type="ECO:0000259" key="2">
    <source>
        <dbReference type="PROSITE" id="PS50995"/>
    </source>
</evidence>
<dbReference type="SUPFAM" id="SSF46785">
    <property type="entry name" value="Winged helix' DNA-binding domain"/>
    <property type="match status" value="1"/>
</dbReference>
<organism evidence="3 4">
    <name type="scientific">Paracoccus suum</name>
    <dbReference type="NCBI Taxonomy" id="2259340"/>
    <lineage>
        <taxon>Bacteria</taxon>
        <taxon>Pseudomonadati</taxon>
        <taxon>Pseudomonadota</taxon>
        <taxon>Alphaproteobacteria</taxon>
        <taxon>Rhodobacterales</taxon>
        <taxon>Paracoccaceae</taxon>
        <taxon>Paracoccus</taxon>
    </lineage>
</organism>
<dbReference type="PANTHER" id="PTHR33164:SF57">
    <property type="entry name" value="MARR-FAMILY TRANSCRIPTIONAL REGULATOR"/>
    <property type="match status" value="1"/>
</dbReference>
<evidence type="ECO:0000313" key="3">
    <source>
        <dbReference type="EMBL" id="AXC50224.1"/>
    </source>
</evidence>
<dbReference type="PANTHER" id="PTHR33164">
    <property type="entry name" value="TRANSCRIPTIONAL REGULATOR, MARR FAMILY"/>
    <property type="match status" value="1"/>
</dbReference>
<dbReference type="SMART" id="SM00347">
    <property type="entry name" value="HTH_MARR"/>
    <property type="match status" value="1"/>
</dbReference>
<feature type="region of interest" description="Disordered" evidence="1">
    <location>
        <begin position="190"/>
        <end position="212"/>
    </location>
</feature>
<dbReference type="Gene3D" id="1.10.10.10">
    <property type="entry name" value="Winged helix-like DNA-binding domain superfamily/Winged helix DNA-binding domain"/>
    <property type="match status" value="1"/>
</dbReference>
<evidence type="ECO:0000313" key="4">
    <source>
        <dbReference type="Proteomes" id="UP000252023"/>
    </source>
</evidence>
<dbReference type="Pfam" id="PF12802">
    <property type="entry name" value="MarR_2"/>
    <property type="match status" value="1"/>
</dbReference>
<dbReference type="PRINTS" id="PR00598">
    <property type="entry name" value="HTHMARR"/>
</dbReference>
<dbReference type="InterPro" id="IPR036388">
    <property type="entry name" value="WH-like_DNA-bd_sf"/>
</dbReference>
<dbReference type="Proteomes" id="UP000252023">
    <property type="component" value="Chromosome"/>
</dbReference>